<evidence type="ECO:0000313" key="3">
    <source>
        <dbReference type="Proteomes" id="UP001381693"/>
    </source>
</evidence>
<dbReference type="Pfam" id="PF17291">
    <property type="entry name" value="M60-like_N"/>
    <property type="match status" value="1"/>
</dbReference>
<dbReference type="SUPFAM" id="SSF50370">
    <property type="entry name" value="Ricin B-like lectins"/>
    <property type="match status" value="3"/>
</dbReference>
<evidence type="ECO:0000259" key="1">
    <source>
        <dbReference type="PROSITE" id="PS51723"/>
    </source>
</evidence>
<reference evidence="2 3" key="1">
    <citation type="submission" date="2023-11" db="EMBL/GenBank/DDBJ databases">
        <title>Halocaridina rubra genome assembly.</title>
        <authorList>
            <person name="Smith C."/>
        </authorList>
    </citation>
    <scope>NUCLEOTIDE SEQUENCE [LARGE SCALE GENOMIC DNA]</scope>
    <source>
        <strain evidence="2">EP-1</strain>
        <tissue evidence="2">Whole</tissue>
    </source>
</reference>
<dbReference type="EMBL" id="JAXCGZ010008013">
    <property type="protein sequence ID" value="KAK7078104.1"/>
    <property type="molecule type" value="Genomic_DNA"/>
</dbReference>
<dbReference type="InterPro" id="IPR042279">
    <property type="entry name" value="Pep_M60_3"/>
</dbReference>
<dbReference type="Gene3D" id="3.40.390.80">
    <property type="entry name" value="Peptidase M60, enhancin-like domain 2"/>
    <property type="match status" value="1"/>
</dbReference>
<keyword evidence="3" id="KW-1185">Reference proteome</keyword>
<accession>A0AAN8XFA8</accession>
<evidence type="ECO:0000313" key="2">
    <source>
        <dbReference type="EMBL" id="KAK7078104.1"/>
    </source>
</evidence>
<dbReference type="Gene3D" id="1.10.390.30">
    <property type="entry name" value="Peptidase M60, enhancin-like domain 3"/>
    <property type="match status" value="1"/>
</dbReference>
<sequence length="927" mass="105347">MASEDCNTPEYLISQSTHTCLTVLQGSGDNDTVIGMASCSGSVKQQWFFINGKIHWGGNRSLCLAKDRVRKLLCLQPCDTISECWSQDQEDRLTLGSEALDVPWQAPRTKVILYPKHSGINQKWWTLSQLKTCLEKCNVNQNICPCHNAQDSAAISKEEDTVDGNQADISPEFLISRSTLTALTVLNGTNVDTASIGLSTFTGDVNQQWFVKSEKWHWMGDLSYCLEPNWTDKSLWLNNVNLSKTSWNLTKDGILETRGLVLDVPWEKPRNQVIVYPKHGGENQKWWSLSDIRSSLKKCPTSKNDFPKGVVKMAERSCEVSASCKCQRIDKGLTSTWFTGNPSFLVSQSTHTCLSVLDGTSPHDAVIGLAPYTSHITQQWFFSKGRIYWGSNNSLCLEADLKYGKIFLSASNDAKTTWTYDQEGSLLTGSYALDVPWEGSRTKVIVYPKHNGENQKWWLQTGNDKTMEPKLYPFSSRDNNLYQEEVARGIVNKLTPLSDSLPYPRHINHYPGTVPPGTPRINLSCTLYVGNVRQTKNLHITLPKDWQATNMYVVAGDYFRVSLPSTMTVKQAEQITVRVGAQCDCLDPGSPNLANSMFKRMPVVSEEFEVRPGVNTLRSQYGGNLIFTYEGEENFHIKAEVHNVVETLHYIHGKTSSSDWERMINLEAPFGVLETEKVILIVPTSEAKRISDVNGLLQRYNDVTEKLEDLSGFTDNDLPPKGKQWLVDDIQISAGSAHAGFPTMFDHQYYDLTSPETPHDWVVWHELGHNYQQSDCWSYAYGSESTVNLFSLFIEEQLKADDRLKRENKYFQTAQLVDKGMTFENADCWQKLVFLMEIKHAFPRHGWDMFRHLNRTTRTLDEEEVTILHASTQQQYDYVYKTLSAYIGRDLLPHYERWSLTVSDQAKEEVRALHLQSIPRNLSVKCN</sequence>
<dbReference type="CDD" id="cd00161">
    <property type="entry name" value="beta-trefoil_Ricin-like"/>
    <property type="match status" value="1"/>
</dbReference>
<dbReference type="PROSITE" id="PS51723">
    <property type="entry name" value="PEPTIDASE_M60"/>
    <property type="match status" value="1"/>
</dbReference>
<name>A0AAN8XFA8_HALRR</name>
<dbReference type="SMART" id="SM01276">
    <property type="entry name" value="M60-like"/>
    <property type="match status" value="1"/>
</dbReference>
<dbReference type="InterPro" id="IPR031161">
    <property type="entry name" value="Peptidase_M60_dom"/>
</dbReference>
<dbReference type="Pfam" id="PF00652">
    <property type="entry name" value="Ricin_B_lectin"/>
    <property type="match status" value="1"/>
</dbReference>
<gene>
    <name evidence="2" type="ORF">SK128_002625</name>
</gene>
<dbReference type="PROSITE" id="PS50231">
    <property type="entry name" value="RICIN_B_LECTIN"/>
    <property type="match status" value="2"/>
</dbReference>
<organism evidence="2 3">
    <name type="scientific">Halocaridina rubra</name>
    <name type="common">Hawaiian red shrimp</name>
    <dbReference type="NCBI Taxonomy" id="373956"/>
    <lineage>
        <taxon>Eukaryota</taxon>
        <taxon>Metazoa</taxon>
        <taxon>Ecdysozoa</taxon>
        <taxon>Arthropoda</taxon>
        <taxon>Crustacea</taxon>
        <taxon>Multicrustacea</taxon>
        <taxon>Malacostraca</taxon>
        <taxon>Eumalacostraca</taxon>
        <taxon>Eucarida</taxon>
        <taxon>Decapoda</taxon>
        <taxon>Pleocyemata</taxon>
        <taxon>Caridea</taxon>
        <taxon>Atyoidea</taxon>
        <taxon>Atyidae</taxon>
        <taxon>Halocaridina</taxon>
    </lineage>
</organism>
<dbReference type="InterPro" id="IPR035992">
    <property type="entry name" value="Ricin_B-like_lectins"/>
</dbReference>
<dbReference type="PANTHER" id="PTHR15730:SF5">
    <property type="entry name" value="SI:CH211-210B2.2-RELATED"/>
    <property type="match status" value="1"/>
</dbReference>
<dbReference type="AlphaFoldDB" id="A0AAN8XFA8"/>
<feature type="domain" description="Peptidase M60" evidence="1">
    <location>
        <begin position="544"/>
        <end position="843"/>
    </location>
</feature>
<dbReference type="Pfam" id="PF13402">
    <property type="entry name" value="Peptidase_M60"/>
    <property type="match status" value="1"/>
</dbReference>
<dbReference type="Proteomes" id="UP001381693">
    <property type="component" value="Unassembled WGS sequence"/>
</dbReference>
<dbReference type="InterPro" id="IPR035423">
    <property type="entry name" value="M60-like_N"/>
</dbReference>
<dbReference type="InterPro" id="IPR000772">
    <property type="entry name" value="Ricin_B_lectin"/>
</dbReference>
<dbReference type="InterPro" id="IPR051244">
    <property type="entry name" value="TCAF"/>
</dbReference>
<dbReference type="PANTHER" id="PTHR15730">
    <property type="entry name" value="EXPERIMENTAL AUTOIMMUNE PROSTATITIS ANTIGEN 2-RELATED"/>
    <property type="match status" value="1"/>
</dbReference>
<comment type="caution">
    <text evidence="2">The sequence shown here is derived from an EMBL/GenBank/DDBJ whole genome shotgun (WGS) entry which is preliminary data.</text>
</comment>
<proteinExistence type="predicted"/>
<dbReference type="Gene3D" id="2.80.10.50">
    <property type="match status" value="3"/>
</dbReference>
<dbReference type="Gene3D" id="2.60.120.1250">
    <property type="entry name" value="Peptidase M60, enhancin-like domain 1"/>
    <property type="match status" value="1"/>
</dbReference>
<protein>
    <recommendedName>
        <fullName evidence="1">Peptidase M60 domain-containing protein</fullName>
    </recommendedName>
</protein>
<dbReference type="SMART" id="SM00458">
    <property type="entry name" value="RICIN"/>
    <property type="match status" value="3"/>
</dbReference>